<dbReference type="Gene3D" id="2.40.50.180">
    <property type="entry name" value="CheA-289, Domain 4"/>
    <property type="match status" value="1"/>
</dbReference>
<organism evidence="2 3">
    <name type="scientific">Methylobacterium platani</name>
    <dbReference type="NCBI Taxonomy" id="427683"/>
    <lineage>
        <taxon>Bacteria</taxon>
        <taxon>Pseudomonadati</taxon>
        <taxon>Pseudomonadota</taxon>
        <taxon>Alphaproteobacteria</taxon>
        <taxon>Hyphomicrobiales</taxon>
        <taxon>Methylobacteriaceae</taxon>
        <taxon>Methylobacterium</taxon>
    </lineage>
</organism>
<reference evidence="2 3" key="1">
    <citation type="submission" date="2016-04" db="EMBL/GenBank/DDBJ databases">
        <authorList>
            <person name="Evans L.H."/>
            <person name="Alamgir A."/>
            <person name="Owens N."/>
            <person name="Weber N.D."/>
            <person name="Virtaneva K."/>
            <person name="Barbian K."/>
            <person name="Babar A."/>
            <person name="Rosenke K."/>
        </authorList>
    </citation>
    <scope>NUCLEOTIDE SEQUENCE [LARGE SCALE GENOMIC DNA]</scope>
    <source>
        <strain evidence="2 3">PMB02</strain>
    </source>
</reference>
<sequence length="200" mass="19900">MPGSAPAAGPQMPGEAALGIARIEEILDARTLSLAARGAAPEARATQALLLCRAGAEAVGLRLDEVAEVFPFRPCTPVPGAPAALVGLTGRGGILVSVVDLAAALGAAQGQDSDRGPGHVVTLRRDGPRIGLKVDRVLSVVEAEVAAGPEGLGRRAVAGYARAASPGSRRTNDIAEAGFAVIDVPALLAPLLASGRAASA</sequence>
<dbReference type="SUPFAM" id="SSF50341">
    <property type="entry name" value="CheW-like"/>
    <property type="match status" value="1"/>
</dbReference>
<dbReference type="InterPro" id="IPR002545">
    <property type="entry name" value="CheW-lke_dom"/>
</dbReference>
<dbReference type="STRING" id="427683.A5481_29900"/>
<evidence type="ECO:0000259" key="1">
    <source>
        <dbReference type="PROSITE" id="PS50851"/>
    </source>
</evidence>
<dbReference type="PROSITE" id="PS50851">
    <property type="entry name" value="CHEW"/>
    <property type="match status" value="1"/>
</dbReference>
<evidence type="ECO:0000313" key="3">
    <source>
        <dbReference type="Proteomes" id="UP000078316"/>
    </source>
</evidence>
<dbReference type="Proteomes" id="UP000078316">
    <property type="component" value="Unassembled WGS sequence"/>
</dbReference>
<comment type="caution">
    <text evidence="2">The sequence shown here is derived from an EMBL/GenBank/DDBJ whole genome shotgun (WGS) entry which is preliminary data.</text>
</comment>
<dbReference type="GO" id="GO:0007165">
    <property type="term" value="P:signal transduction"/>
    <property type="evidence" value="ECO:0007669"/>
    <property type="project" value="InterPro"/>
</dbReference>
<dbReference type="RefSeq" id="WP_053082215.1">
    <property type="nucleotide sequence ID" value="NZ_LWHQ01000083.1"/>
</dbReference>
<proteinExistence type="predicted"/>
<dbReference type="EMBL" id="LWHQ01000083">
    <property type="protein sequence ID" value="OAS15174.1"/>
    <property type="molecule type" value="Genomic_DNA"/>
</dbReference>
<accession>A0A179RYA9</accession>
<dbReference type="AlphaFoldDB" id="A0A179RYA9"/>
<dbReference type="OrthoDB" id="7999312at2"/>
<feature type="domain" description="CheW-like" evidence="1">
    <location>
        <begin position="46"/>
        <end position="193"/>
    </location>
</feature>
<dbReference type="InterPro" id="IPR036061">
    <property type="entry name" value="CheW-like_dom_sf"/>
</dbReference>
<dbReference type="GO" id="GO:0006935">
    <property type="term" value="P:chemotaxis"/>
    <property type="evidence" value="ECO:0007669"/>
    <property type="project" value="InterPro"/>
</dbReference>
<evidence type="ECO:0000313" key="2">
    <source>
        <dbReference type="EMBL" id="OAS15174.1"/>
    </source>
</evidence>
<name>A0A179RYA9_9HYPH</name>
<gene>
    <name evidence="2" type="ORF">A5481_29900</name>
</gene>
<protein>
    <recommendedName>
        <fullName evidence="1">CheW-like domain-containing protein</fullName>
    </recommendedName>
</protein>
<dbReference type="SMART" id="SM00260">
    <property type="entry name" value="CheW"/>
    <property type="match status" value="1"/>
</dbReference>
<dbReference type="Pfam" id="PF01584">
    <property type="entry name" value="CheW"/>
    <property type="match status" value="1"/>
</dbReference>